<comment type="caution">
    <text evidence="1">The sequence shown here is derived from an EMBL/GenBank/DDBJ whole genome shotgun (WGS) entry which is preliminary data.</text>
</comment>
<feature type="non-terminal residue" evidence="1">
    <location>
        <position position="481"/>
    </location>
</feature>
<dbReference type="AlphaFoldDB" id="A0A7D9KIS1"/>
<reference evidence="1" key="1">
    <citation type="submission" date="2020-04" db="EMBL/GenBank/DDBJ databases">
        <authorList>
            <person name="Alioto T."/>
            <person name="Alioto T."/>
            <person name="Gomez Garrido J."/>
        </authorList>
    </citation>
    <scope>NUCLEOTIDE SEQUENCE</scope>
    <source>
        <strain evidence="1">A484AB</strain>
    </source>
</reference>
<protein>
    <submittedName>
        <fullName evidence="1">Uncharacterized protein</fullName>
    </submittedName>
</protein>
<gene>
    <name evidence="1" type="ORF">PACLA_8A063700</name>
</gene>
<dbReference type="OrthoDB" id="10065482at2759"/>
<evidence type="ECO:0000313" key="2">
    <source>
        <dbReference type="Proteomes" id="UP001152795"/>
    </source>
</evidence>
<keyword evidence="2" id="KW-1185">Reference proteome</keyword>
<dbReference type="Proteomes" id="UP001152795">
    <property type="component" value="Unassembled WGS sequence"/>
</dbReference>
<accession>A0A7D9KIS1</accession>
<name>A0A7D9KIS1_PARCT</name>
<organism evidence="1 2">
    <name type="scientific">Paramuricea clavata</name>
    <name type="common">Red gorgonian</name>
    <name type="synonym">Violescent sea-whip</name>
    <dbReference type="NCBI Taxonomy" id="317549"/>
    <lineage>
        <taxon>Eukaryota</taxon>
        <taxon>Metazoa</taxon>
        <taxon>Cnidaria</taxon>
        <taxon>Anthozoa</taxon>
        <taxon>Octocorallia</taxon>
        <taxon>Malacalcyonacea</taxon>
        <taxon>Plexauridae</taxon>
        <taxon>Paramuricea</taxon>
    </lineage>
</organism>
<proteinExistence type="predicted"/>
<evidence type="ECO:0000313" key="1">
    <source>
        <dbReference type="EMBL" id="CAB4044763.1"/>
    </source>
</evidence>
<sequence length="481" mass="54766">MFGKKLNKLLKKKDPVFDRVIWDPPHSVHLAADDLLSGKSGNSSEFFSRLVSRSSRIHQIFNRGKMFALAKSQAVQSKCKRLLVTSRTCSTRFFTSQYNEFEKLMTSLPVYIETFRENKYNQVKEYEIAGKDFVIDMCGVLDIMRPAIEMLIRLQDLQVPIWKICVWSPKVISELSNVAALSLTKPAKQFGHLDGCMEDIRKGRYKGVKLVPGWLLVGTGKDENQETVYKWMVRDQKDCEKDLKQLALDLTECLESRYERSVTQMQEYLTSLDLDCLVEHLCGERSATGNVKIDEAKLEEYGMEKFSNFFAHVCKMPHVQRLSEDGLIFNPKLSHVVHRRLKTALKDIIWLQQFQDVMSRWFSVVNAATGKITGSLDSEKLGVLTSMTTVDKIFPPSTYHLCNLYEMKFESKTVITILDEAMVYNSLYTNSEVYNLIGKEMCIVTDIALAKGGTEAIVESFYSSMASQAMQGGQSNEALAL</sequence>
<dbReference type="EMBL" id="CACRXK020036100">
    <property type="protein sequence ID" value="CAB4044763.1"/>
    <property type="molecule type" value="Genomic_DNA"/>
</dbReference>